<proteinExistence type="predicted"/>
<gene>
    <name evidence="2" type="ORF">NQ315_006956</name>
</gene>
<keyword evidence="3" id="KW-1185">Reference proteome</keyword>
<reference evidence="2 3" key="1">
    <citation type="journal article" date="2023" name="Insect Mol. Biol.">
        <title>Genome sequencing provides insights into the evolution of gene families encoding plant cell wall-degrading enzymes in longhorned beetles.</title>
        <authorList>
            <person name="Shin N.R."/>
            <person name="Okamura Y."/>
            <person name="Kirsch R."/>
            <person name="Pauchet Y."/>
        </authorList>
    </citation>
    <scope>NUCLEOTIDE SEQUENCE [LARGE SCALE GENOMIC DNA]</scope>
    <source>
        <strain evidence="2">EAD_L_NR</strain>
    </source>
</reference>
<feature type="chain" id="PRO_5043922549" evidence="1">
    <location>
        <begin position="17"/>
        <end position="439"/>
    </location>
</feature>
<evidence type="ECO:0000256" key="1">
    <source>
        <dbReference type="SAM" id="SignalP"/>
    </source>
</evidence>
<accession>A0AAV8WDA6</accession>
<dbReference type="Proteomes" id="UP001159042">
    <property type="component" value="Unassembled WGS sequence"/>
</dbReference>
<organism evidence="2 3">
    <name type="scientific">Exocentrus adspersus</name>
    <dbReference type="NCBI Taxonomy" id="1586481"/>
    <lineage>
        <taxon>Eukaryota</taxon>
        <taxon>Metazoa</taxon>
        <taxon>Ecdysozoa</taxon>
        <taxon>Arthropoda</taxon>
        <taxon>Hexapoda</taxon>
        <taxon>Insecta</taxon>
        <taxon>Pterygota</taxon>
        <taxon>Neoptera</taxon>
        <taxon>Endopterygota</taxon>
        <taxon>Coleoptera</taxon>
        <taxon>Polyphaga</taxon>
        <taxon>Cucujiformia</taxon>
        <taxon>Chrysomeloidea</taxon>
        <taxon>Cerambycidae</taxon>
        <taxon>Lamiinae</taxon>
        <taxon>Acanthocinini</taxon>
        <taxon>Exocentrus</taxon>
    </lineage>
</organism>
<feature type="signal peptide" evidence="1">
    <location>
        <begin position="1"/>
        <end position="16"/>
    </location>
</feature>
<dbReference type="EMBL" id="JANEYG010000003">
    <property type="protein sequence ID" value="KAJ8924172.1"/>
    <property type="molecule type" value="Genomic_DNA"/>
</dbReference>
<protein>
    <submittedName>
        <fullName evidence="2">Uncharacterized protein</fullName>
    </submittedName>
</protein>
<keyword evidence="1" id="KW-0732">Signal</keyword>
<evidence type="ECO:0000313" key="2">
    <source>
        <dbReference type="EMBL" id="KAJ8924172.1"/>
    </source>
</evidence>
<sequence length="439" mass="49308">MKQLLFLIAVSSLVRGVPTQSTTEPSTIPPIAATETPPTYDYIVQIGFNLDEENVPEYLVNLVYTEASSKTITTDDIFSLYGLKTIDRTTTLNFLEKLGFSTEKVFSLDGFDKFLTELRVDFKEFYNRVIIERLNITGNPLRDVLVALNIDINNFSMGMAYGEPNPYDEFRKGNYTNEAVLSALGKADRTLDELFVACRDEFVGKALTFTPERIVEILVRYDFGKDAGLSLWNALGLTMEDVYAVPRFKQLLNELNRELNKVPCLGVLTGTTNISINRKVYETWSNDENVVQPYAESVTRKFILQVLEKEGTEWDNIFLFRAKAVEPYDGDIPSISIGYMKEDIQNCKFVTLENETIVTTDVANAHRHGNHMHIPKGNATSLIPGSPLICDKKLFALAREISGDDIILDTFTASGVAKTFLNGRWLSVGILVGVCVYFL</sequence>
<dbReference type="AlphaFoldDB" id="A0AAV8WDA6"/>
<name>A0AAV8WDA6_9CUCU</name>
<evidence type="ECO:0000313" key="3">
    <source>
        <dbReference type="Proteomes" id="UP001159042"/>
    </source>
</evidence>
<comment type="caution">
    <text evidence="2">The sequence shown here is derived from an EMBL/GenBank/DDBJ whole genome shotgun (WGS) entry which is preliminary data.</text>
</comment>